<dbReference type="GO" id="GO:0047134">
    <property type="term" value="F:protein-disulfide reductase [NAD(P)H] activity"/>
    <property type="evidence" value="ECO:0007669"/>
    <property type="project" value="TreeGrafter"/>
</dbReference>
<keyword evidence="5 11" id="KW-0408">Iron</keyword>
<keyword evidence="4 11" id="KW-0479">Metal-binding</keyword>
<dbReference type="AlphaFoldDB" id="A0A5E3ZXR0"/>
<feature type="compositionally biased region" description="Basic and acidic residues" evidence="12">
    <location>
        <begin position="1"/>
        <end position="11"/>
    </location>
</feature>
<feature type="binding site" evidence="11">
    <location>
        <position position="81"/>
    </location>
    <ligand>
        <name>[4Fe-4S] cluster</name>
        <dbReference type="ChEBI" id="CHEBI:49883"/>
    </ligand>
</feature>
<evidence type="ECO:0000256" key="11">
    <source>
        <dbReference type="HAMAP-Rule" id="MF_01479"/>
    </source>
</evidence>
<keyword evidence="3 11" id="KW-0004">4Fe-4S</keyword>
<dbReference type="HAMAP" id="MF_01479">
    <property type="entry name" value="WhiB"/>
    <property type="match status" value="1"/>
</dbReference>
<evidence type="ECO:0000256" key="9">
    <source>
        <dbReference type="ARBA" id="ARBA00023157"/>
    </source>
</evidence>
<dbReference type="InterPro" id="IPR034768">
    <property type="entry name" value="4FE4S_WBL"/>
</dbReference>
<evidence type="ECO:0000256" key="1">
    <source>
        <dbReference type="ARBA" id="ARBA00004496"/>
    </source>
</evidence>
<feature type="domain" description="4Fe-4S Wbl-type" evidence="13">
    <location>
        <begin position="58"/>
        <end position="114"/>
    </location>
</feature>
<keyword evidence="15" id="KW-1185">Reference proteome</keyword>
<comment type="PTM">
    <text evidence="11">Upon Fe-S cluster removal intramolecular disulfide bonds are formed.</text>
</comment>
<comment type="PTM">
    <text evidence="11">The Fe-S cluster can be nitrosylated by nitric oxide (NO).</text>
</comment>
<evidence type="ECO:0000256" key="10">
    <source>
        <dbReference type="ARBA" id="ARBA00023163"/>
    </source>
</evidence>
<accession>A0A5E3ZXR0</accession>
<dbReference type="PANTHER" id="PTHR38839:SF7">
    <property type="entry name" value="TRANSCRIPTIONAL REGULATOR WHIB4"/>
    <property type="match status" value="1"/>
</dbReference>
<evidence type="ECO:0000259" key="13">
    <source>
        <dbReference type="PROSITE" id="PS51674"/>
    </source>
</evidence>
<organism evidence="14 15">
    <name type="scientific">Lawsonella clevelandensis</name>
    <dbReference type="NCBI Taxonomy" id="1528099"/>
    <lineage>
        <taxon>Bacteria</taxon>
        <taxon>Bacillati</taxon>
        <taxon>Actinomycetota</taxon>
        <taxon>Actinomycetes</taxon>
        <taxon>Mycobacteriales</taxon>
        <taxon>Lawsonellaceae</taxon>
        <taxon>Lawsonella</taxon>
    </lineage>
</organism>
<feature type="compositionally biased region" description="Polar residues" evidence="12">
    <location>
        <begin position="15"/>
        <end position="29"/>
    </location>
</feature>
<dbReference type="Pfam" id="PF02467">
    <property type="entry name" value="Whib"/>
    <property type="match status" value="1"/>
</dbReference>
<dbReference type="GO" id="GO:0045454">
    <property type="term" value="P:cell redox homeostasis"/>
    <property type="evidence" value="ECO:0007669"/>
    <property type="project" value="TreeGrafter"/>
</dbReference>
<dbReference type="GO" id="GO:0051539">
    <property type="term" value="F:4 iron, 4 sulfur cluster binding"/>
    <property type="evidence" value="ECO:0007669"/>
    <property type="project" value="UniProtKB-UniRule"/>
</dbReference>
<dbReference type="GO" id="GO:0003677">
    <property type="term" value="F:DNA binding"/>
    <property type="evidence" value="ECO:0007669"/>
    <property type="project" value="UniProtKB-UniRule"/>
</dbReference>
<dbReference type="GO" id="GO:0035731">
    <property type="term" value="F:dinitrosyl-iron complex binding"/>
    <property type="evidence" value="ECO:0007669"/>
    <property type="project" value="UniProtKB-UniRule"/>
</dbReference>
<name>A0A5E3ZXR0_9ACTN</name>
<feature type="binding site" evidence="11">
    <location>
        <position position="90"/>
    </location>
    <ligand>
        <name>[4Fe-4S] cluster</name>
        <dbReference type="ChEBI" id="CHEBI:49883"/>
    </ligand>
</feature>
<dbReference type="GO" id="GO:0046872">
    <property type="term" value="F:metal ion binding"/>
    <property type="evidence" value="ECO:0007669"/>
    <property type="project" value="UniProtKB-KW"/>
</dbReference>
<sequence>MTTIDSRRQYVDADQQPSSTSSAPATQMHSPADNLPSLSTKRQGIYSWERSEWVAHALCREDGGDSLFVKGAAQRAAALRCRDCPVLIQCRSDALDSRVEFGVWGGMTERERRSILRHFPDVPSWRDLLDPLSRSATIAEGEGDPEGALEALKTLNVNTERRFKRHKSSQIQQFTRVLTDIANRLDAASEDDDDSEIETLETLETLRNFGGRAELD</sequence>
<keyword evidence="6 11" id="KW-0411">Iron-sulfur</keyword>
<comment type="cofactor">
    <cofactor evidence="11">
        <name>[4Fe-4S] cluster</name>
        <dbReference type="ChEBI" id="CHEBI:49883"/>
    </cofactor>
    <text evidence="11">Binds 1 [4Fe-4S] cluster per subunit. Following nitrosylation of the [4Fe-4S] cluster binds 1 [4Fe-8(NO)] cluster per subunit.</text>
</comment>
<comment type="similarity">
    <text evidence="2 11">Belongs to the WhiB family.</text>
</comment>
<gene>
    <name evidence="14" type="primary">whiB4</name>
    <name evidence="11" type="synonym">whiB</name>
    <name evidence="14" type="ORF">LC603019_01126</name>
</gene>
<protein>
    <recommendedName>
        <fullName evidence="11">Transcriptional regulator WhiB</fullName>
    </recommendedName>
</protein>
<feature type="region of interest" description="Disordered" evidence="12">
    <location>
        <begin position="1"/>
        <end position="38"/>
    </location>
</feature>
<keyword evidence="8 11" id="KW-0238">DNA-binding</keyword>
<evidence type="ECO:0000256" key="6">
    <source>
        <dbReference type="ARBA" id="ARBA00023014"/>
    </source>
</evidence>
<dbReference type="EMBL" id="LR584267">
    <property type="protein sequence ID" value="VHO01068.1"/>
    <property type="molecule type" value="Genomic_DNA"/>
</dbReference>
<evidence type="ECO:0000256" key="3">
    <source>
        <dbReference type="ARBA" id="ARBA00022485"/>
    </source>
</evidence>
<evidence type="ECO:0000313" key="14">
    <source>
        <dbReference type="EMBL" id="VHO01068.1"/>
    </source>
</evidence>
<reference evidence="14 15" key="1">
    <citation type="submission" date="2019-04" db="EMBL/GenBank/DDBJ databases">
        <authorList>
            <person name="Seth-Smith MB H."/>
            <person name="Seth-Smith H."/>
        </authorList>
    </citation>
    <scope>NUCLEOTIDE SEQUENCE [LARGE SCALE GENOMIC DNA]</scope>
    <source>
        <strain evidence="14">USB-603019</strain>
    </source>
</reference>
<evidence type="ECO:0000313" key="15">
    <source>
        <dbReference type="Proteomes" id="UP000324288"/>
    </source>
</evidence>
<dbReference type="GO" id="GO:0045892">
    <property type="term" value="P:negative regulation of DNA-templated transcription"/>
    <property type="evidence" value="ECO:0007669"/>
    <property type="project" value="TreeGrafter"/>
</dbReference>
<proteinExistence type="inferred from homology"/>
<evidence type="ECO:0000256" key="7">
    <source>
        <dbReference type="ARBA" id="ARBA00023015"/>
    </source>
</evidence>
<keyword evidence="7 11" id="KW-0805">Transcription regulation</keyword>
<dbReference type="GO" id="GO:0005737">
    <property type="term" value="C:cytoplasm"/>
    <property type="evidence" value="ECO:0007669"/>
    <property type="project" value="UniProtKB-SubCell"/>
</dbReference>
<comment type="function">
    <text evidence="11">Acts as a transcriptional regulator. Probably redox-responsive. The apo- but not holo-form probably binds DNA.</text>
</comment>
<evidence type="ECO:0000256" key="12">
    <source>
        <dbReference type="SAM" id="MobiDB-lite"/>
    </source>
</evidence>
<dbReference type="PROSITE" id="PS51674">
    <property type="entry name" value="4FE4S_WBL"/>
    <property type="match status" value="1"/>
</dbReference>
<evidence type="ECO:0000256" key="8">
    <source>
        <dbReference type="ARBA" id="ARBA00023125"/>
    </source>
</evidence>
<feature type="binding site" evidence="11">
    <location>
        <position position="84"/>
    </location>
    <ligand>
        <name>[4Fe-4S] cluster</name>
        <dbReference type="ChEBI" id="CHEBI:49883"/>
    </ligand>
</feature>
<dbReference type="Proteomes" id="UP000324288">
    <property type="component" value="Chromosome"/>
</dbReference>
<keyword evidence="10 11" id="KW-0804">Transcription</keyword>
<evidence type="ECO:0000256" key="2">
    <source>
        <dbReference type="ARBA" id="ARBA00006597"/>
    </source>
</evidence>
<evidence type="ECO:0000256" key="4">
    <source>
        <dbReference type="ARBA" id="ARBA00022723"/>
    </source>
</evidence>
<feature type="binding site" evidence="11">
    <location>
        <position position="59"/>
    </location>
    <ligand>
        <name>[4Fe-4S] cluster</name>
        <dbReference type="ChEBI" id="CHEBI:49883"/>
    </ligand>
</feature>
<evidence type="ECO:0000256" key="5">
    <source>
        <dbReference type="ARBA" id="ARBA00023004"/>
    </source>
</evidence>
<comment type="subcellular location">
    <subcellularLocation>
        <location evidence="1 11">Cytoplasm</location>
    </subcellularLocation>
</comment>
<dbReference type="PANTHER" id="PTHR38839">
    <property type="entry name" value="TRANSCRIPTIONAL REGULATOR WHID-RELATED"/>
    <property type="match status" value="1"/>
</dbReference>
<keyword evidence="11" id="KW-0963">Cytoplasm</keyword>
<dbReference type="InterPro" id="IPR003482">
    <property type="entry name" value="Whib"/>
</dbReference>
<keyword evidence="9 11" id="KW-1015">Disulfide bond</keyword>